<dbReference type="InterPro" id="IPR004675">
    <property type="entry name" value="AhpD_core"/>
</dbReference>
<dbReference type="Pfam" id="PF02627">
    <property type="entry name" value="CMD"/>
    <property type="match status" value="1"/>
</dbReference>
<dbReference type="PANTHER" id="PTHR35446:SF3">
    <property type="entry name" value="CMD DOMAIN-CONTAINING PROTEIN"/>
    <property type="match status" value="1"/>
</dbReference>
<evidence type="ECO:0000313" key="2">
    <source>
        <dbReference type="EMBL" id="GLK70157.1"/>
    </source>
</evidence>
<accession>A0A9W6J3S1</accession>
<dbReference type="InterPro" id="IPR003779">
    <property type="entry name" value="CMD-like"/>
</dbReference>
<dbReference type="NCBIfam" id="TIGR00778">
    <property type="entry name" value="ahpD_dom"/>
    <property type="match status" value="1"/>
</dbReference>
<evidence type="ECO:0000313" key="3">
    <source>
        <dbReference type="Proteomes" id="UP001143370"/>
    </source>
</evidence>
<protein>
    <submittedName>
        <fullName evidence="2">Alkyl hydroperoxide reductase AhpD</fullName>
    </submittedName>
</protein>
<evidence type="ECO:0000259" key="1">
    <source>
        <dbReference type="Pfam" id="PF02627"/>
    </source>
</evidence>
<organism evidence="2 3">
    <name type="scientific">Ancylobacter dichloromethanicus</name>
    <dbReference type="NCBI Taxonomy" id="518825"/>
    <lineage>
        <taxon>Bacteria</taxon>
        <taxon>Pseudomonadati</taxon>
        <taxon>Pseudomonadota</taxon>
        <taxon>Alphaproteobacteria</taxon>
        <taxon>Hyphomicrobiales</taxon>
        <taxon>Xanthobacteraceae</taxon>
        <taxon>Ancylobacter</taxon>
    </lineage>
</organism>
<dbReference type="AlphaFoldDB" id="A0A9W6J3S1"/>
<reference evidence="2" key="1">
    <citation type="journal article" date="2014" name="Int. J. Syst. Evol. Microbiol.">
        <title>Complete genome sequence of Corynebacterium casei LMG S-19264T (=DSM 44701T), isolated from a smear-ripened cheese.</title>
        <authorList>
            <consortium name="US DOE Joint Genome Institute (JGI-PGF)"/>
            <person name="Walter F."/>
            <person name="Albersmeier A."/>
            <person name="Kalinowski J."/>
            <person name="Ruckert C."/>
        </authorList>
    </citation>
    <scope>NUCLEOTIDE SEQUENCE</scope>
    <source>
        <strain evidence="2">VKM B-2484</strain>
    </source>
</reference>
<gene>
    <name evidence="2" type="ORF">GCM10017643_02720</name>
</gene>
<dbReference type="RefSeq" id="WP_213375129.1">
    <property type="nucleotide sequence ID" value="NZ_BSFJ01000002.1"/>
</dbReference>
<dbReference type="Proteomes" id="UP001143370">
    <property type="component" value="Unassembled WGS sequence"/>
</dbReference>
<feature type="domain" description="Carboxymuconolactone decarboxylase-like" evidence="1">
    <location>
        <begin position="41"/>
        <end position="101"/>
    </location>
</feature>
<dbReference type="Gene3D" id="1.20.1290.10">
    <property type="entry name" value="AhpD-like"/>
    <property type="match status" value="1"/>
</dbReference>
<dbReference type="GO" id="GO:0051920">
    <property type="term" value="F:peroxiredoxin activity"/>
    <property type="evidence" value="ECO:0007669"/>
    <property type="project" value="InterPro"/>
</dbReference>
<reference evidence="2" key="2">
    <citation type="submission" date="2023-01" db="EMBL/GenBank/DDBJ databases">
        <authorList>
            <person name="Sun Q."/>
            <person name="Evtushenko L."/>
        </authorList>
    </citation>
    <scope>NUCLEOTIDE SEQUENCE</scope>
    <source>
        <strain evidence="2">VKM B-2484</strain>
    </source>
</reference>
<keyword evidence="3" id="KW-1185">Reference proteome</keyword>
<sequence>MSRIPTPATEQAPEKSQPLLAAVQKQLGTVPNLFRIVANSPAALEGYLGLSGALGKGALAAKTRERIALAIAEVNDCGYCLSAHTYIARNLAKLDDAEITANRSGASNDVKADAAVRFAVKLARGRGQASDTDIAALKQSGYSDAEIVEIIAHVALNTFTNYVNEALKTEIDFPVVTVRTAAAT</sequence>
<comment type="caution">
    <text evidence="2">The sequence shown here is derived from an EMBL/GenBank/DDBJ whole genome shotgun (WGS) entry which is preliminary data.</text>
</comment>
<dbReference type="InterPro" id="IPR029032">
    <property type="entry name" value="AhpD-like"/>
</dbReference>
<name>A0A9W6J3S1_9HYPH</name>
<dbReference type="EMBL" id="BSFJ01000002">
    <property type="protein sequence ID" value="GLK70157.1"/>
    <property type="molecule type" value="Genomic_DNA"/>
</dbReference>
<proteinExistence type="predicted"/>
<dbReference type="InterPro" id="IPR010195">
    <property type="entry name" value="Uncharacterised_peroxidase-rel"/>
</dbReference>
<dbReference type="SUPFAM" id="SSF69118">
    <property type="entry name" value="AhpD-like"/>
    <property type="match status" value="1"/>
</dbReference>
<dbReference type="NCBIfam" id="TIGR01926">
    <property type="entry name" value="peroxid_rel"/>
    <property type="match status" value="1"/>
</dbReference>
<dbReference type="PANTHER" id="PTHR35446">
    <property type="entry name" value="SI:CH211-175M2.5"/>
    <property type="match status" value="1"/>
</dbReference>